<protein>
    <recommendedName>
        <fullName evidence="6">Bifunctional inhibitor/plant lipid transfer protein/seed storage helical domain-containing protein</fullName>
    </recommendedName>
</protein>
<dbReference type="InterPro" id="IPR043325">
    <property type="entry name" value="LTSS"/>
</dbReference>
<dbReference type="EMBL" id="JADFTS010000005">
    <property type="protein sequence ID" value="KAF9606996.1"/>
    <property type="molecule type" value="Genomic_DNA"/>
</dbReference>
<feature type="chain" id="PRO_5032985203" description="Bifunctional inhibitor/plant lipid transfer protein/seed storage helical domain-containing protein" evidence="5">
    <location>
        <begin position="27"/>
        <end position="147"/>
    </location>
</feature>
<comment type="similarity">
    <text evidence="1">Belongs to the plant LTP family.</text>
</comment>
<organism evidence="7 8">
    <name type="scientific">Coptis chinensis</name>
    <dbReference type="NCBI Taxonomy" id="261450"/>
    <lineage>
        <taxon>Eukaryota</taxon>
        <taxon>Viridiplantae</taxon>
        <taxon>Streptophyta</taxon>
        <taxon>Embryophyta</taxon>
        <taxon>Tracheophyta</taxon>
        <taxon>Spermatophyta</taxon>
        <taxon>Magnoliopsida</taxon>
        <taxon>Ranunculales</taxon>
        <taxon>Ranunculaceae</taxon>
        <taxon>Coptidoideae</taxon>
        <taxon>Coptis</taxon>
    </lineage>
</organism>
<evidence type="ECO:0000256" key="3">
    <source>
        <dbReference type="ARBA" id="ARBA00023157"/>
    </source>
</evidence>
<evidence type="ECO:0000256" key="1">
    <source>
        <dbReference type="ARBA" id="ARBA00009748"/>
    </source>
</evidence>
<evidence type="ECO:0000256" key="4">
    <source>
        <dbReference type="ARBA" id="ARBA00023180"/>
    </source>
</evidence>
<evidence type="ECO:0000313" key="7">
    <source>
        <dbReference type="EMBL" id="KAF9606996.1"/>
    </source>
</evidence>
<dbReference type="GO" id="GO:0008289">
    <property type="term" value="F:lipid binding"/>
    <property type="evidence" value="ECO:0007669"/>
    <property type="project" value="InterPro"/>
</dbReference>
<dbReference type="InterPro" id="IPR016140">
    <property type="entry name" value="Bifunc_inhib/LTP/seed_store"/>
</dbReference>
<dbReference type="Gene3D" id="1.10.110.10">
    <property type="entry name" value="Plant lipid-transfer and hydrophobic proteins"/>
    <property type="match status" value="1"/>
</dbReference>
<reference evidence="7 8" key="1">
    <citation type="submission" date="2020-10" db="EMBL/GenBank/DDBJ databases">
        <title>The Coptis chinensis genome and diversification of protoberbering-type alkaloids.</title>
        <authorList>
            <person name="Wang B."/>
            <person name="Shu S."/>
            <person name="Song C."/>
            <person name="Liu Y."/>
        </authorList>
    </citation>
    <scope>NUCLEOTIDE SEQUENCE [LARGE SCALE GENOMIC DNA]</scope>
    <source>
        <strain evidence="7">HL-2020</strain>
        <tissue evidence="7">Leaf</tissue>
    </source>
</reference>
<keyword evidence="3" id="KW-1015">Disulfide bond</keyword>
<keyword evidence="4" id="KW-0325">Glycoprotein</keyword>
<evidence type="ECO:0000256" key="5">
    <source>
        <dbReference type="SAM" id="SignalP"/>
    </source>
</evidence>
<sequence>MATKVLGLFDSGVLFILAMLVSVSLAQDISCINQLVPCLDYLNGTKHPPSSCCDPLKSVIKSDPQCLCNMVSSKTSSAAGRAGVNITEAQELPGRCGQNVNPIACLANMPKNKNTSSNGATRFFSVDVMPALALLMFIHVVWASNNI</sequence>
<dbReference type="OrthoDB" id="785217at2759"/>
<dbReference type="AlphaFoldDB" id="A0A835HYD9"/>
<keyword evidence="2 5" id="KW-0732">Signal</keyword>
<evidence type="ECO:0000259" key="6">
    <source>
        <dbReference type="SMART" id="SM00499"/>
    </source>
</evidence>
<evidence type="ECO:0000256" key="2">
    <source>
        <dbReference type="ARBA" id="ARBA00022729"/>
    </source>
</evidence>
<dbReference type="SUPFAM" id="SSF47699">
    <property type="entry name" value="Bifunctional inhibitor/lipid-transfer protein/seed storage 2S albumin"/>
    <property type="match status" value="1"/>
</dbReference>
<dbReference type="PRINTS" id="PR00382">
    <property type="entry name" value="LIPIDTRNSFER"/>
</dbReference>
<gene>
    <name evidence="7" type="ORF">IFM89_030415</name>
</gene>
<dbReference type="SMART" id="SM00499">
    <property type="entry name" value="AAI"/>
    <property type="match status" value="1"/>
</dbReference>
<dbReference type="GO" id="GO:0006869">
    <property type="term" value="P:lipid transport"/>
    <property type="evidence" value="ECO:0007669"/>
    <property type="project" value="InterPro"/>
</dbReference>
<proteinExistence type="inferred from homology"/>
<dbReference type="InterPro" id="IPR000528">
    <property type="entry name" value="Plant_nsLTP"/>
</dbReference>
<feature type="domain" description="Bifunctional inhibitor/plant lipid transfer protein/seed storage helical" evidence="6">
    <location>
        <begin position="31"/>
        <end position="105"/>
    </location>
</feature>
<accession>A0A835HYD9</accession>
<feature type="signal peptide" evidence="5">
    <location>
        <begin position="1"/>
        <end position="26"/>
    </location>
</feature>
<dbReference type="Proteomes" id="UP000631114">
    <property type="component" value="Unassembled WGS sequence"/>
</dbReference>
<dbReference type="Pfam" id="PF14368">
    <property type="entry name" value="LTP_2"/>
    <property type="match status" value="1"/>
</dbReference>
<dbReference type="InterPro" id="IPR036312">
    <property type="entry name" value="Bifun_inhib/LTP/seed_sf"/>
</dbReference>
<comment type="caution">
    <text evidence="7">The sequence shown here is derived from an EMBL/GenBank/DDBJ whole genome shotgun (WGS) entry which is preliminary data.</text>
</comment>
<dbReference type="PANTHER" id="PTHR33044">
    <property type="entry name" value="BIFUNCTIONAL INHIBITOR/LIPID-TRANSFER PROTEIN/SEED STORAGE 2S ALBUMIN SUPERFAMILY PROTEIN-RELATED"/>
    <property type="match status" value="1"/>
</dbReference>
<name>A0A835HYD9_9MAGN</name>
<dbReference type="CDD" id="cd00010">
    <property type="entry name" value="AAI_LTSS"/>
    <property type="match status" value="1"/>
</dbReference>
<evidence type="ECO:0000313" key="8">
    <source>
        <dbReference type="Proteomes" id="UP000631114"/>
    </source>
</evidence>
<keyword evidence="8" id="KW-1185">Reference proteome</keyword>